<reference evidence="6" key="1">
    <citation type="journal article" date="2014" name="Front. Microbiol.">
        <title>High frequency of phylogenetically diverse reductive dehalogenase-homologous genes in deep subseafloor sedimentary metagenomes.</title>
        <authorList>
            <person name="Kawai M."/>
            <person name="Futagami T."/>
            <person name="Toyoda A."/>
            <person name="Takaki Y."/>
            <person name="Nishi S."/>
            <person name="Hori S."/>
            <person name="Arai W."/>
            <person name="Tsubouchi T."/>
            <person name="Morono Y."/>
            <person name="Uchiyama I."/>
            <person name="Ito T."/>
            <person name="Fujiyama A."/>
            <person name="Inagaki F."/>
            <person name="Takami H."/>
        </authorList>
    </citation>
    <scope>NUCLEOTIDE SEQUENCE</scope>
    <source>
        <strain evidence="6">Expedition CK06-06</strain>
    </source>
</reference>
<feature type="non-terminal residue" evidence="6">
    <location>
        <position position="55"/>
    </location>
</feature>
<evidence type="ECO:0000256" key="2">
    <source>
        <dbReference type="ARBA" id="ARBA00022692"/>
    </source>
</evidence>
<keyword evidence="3 5" id="KW-1133">Transmembrane helix</keyword>
<protein>
    <submittedName>
        <fullName evidence="6">Uncharacterized protein</fullName>
    </submittedName>
</protein>
<evidence type="ECO:0000256" key="1">
    <source>
        <dbReference type="ARBA" id="ARBA00004141"/>
    </source>
</evidence>
<evidence type="ECO:0000256" key="4">
    <source>
        <dbReference type="ARBA" id="ARBA00023136"/>
    </source>
</evidence>
<evidence type="ECO:0000256" key="5">
    <source>
        <dbReference type="SAM" id="Phobius"/>
    </source>
</evidence>
<accession>X1NSR5</accession>
<evidence type="ECO:0000256" key="3">
    <source>
        <dbReference type="ARBA" id="ARBA00022989"/>
    </source>
</evidence>
<proteinExistence type="predicted"/>
<evidence type="ECO:0000313" key="6">
    <source>
        <dbReference type="EMBL" id="GAI33266.1"/>
    </source>
</evidence>
<dbReference type="GO" id="GO:0016020">
    <property type="term" value="C:membrane"/>
    <property type="evidence" value="ECO:0007669"/>
    <property type="project" value="UniProtKB-SubCell"/>
</dbReference>
<dbReference type="InterPro" id="IPR027469">
    <property type="entry name" value="Cation_efflux_TMD_sf"/>
</dbReference>
<feature type="transmembrane region" description="Helical" evidence="5">
    <location>
        <begin position="12"/>
        <end position="45"/>
    </location>
</feature>
<organism evidence="6">
    <name type="scientific">marine sediment metagenome</name>
    <dbReference type="NCBI Taxonomy" id="412755"/>
    <lineage>
        <taxon>unclassified sequences</taxon>
        <taxon>metagenomes</taxon>
        <taxon>ecological metagenomes</taxon>
    </lineage>
</organism>
<comment type="subcellular location">
    <subcellularLocation>
        <location evidence="1">Membrane</location>
        <topology evidence="1">Multi-pass membrane protein</topology>
    </subcellularLocation>
</comment>
<dbReference type="SUPFAM" id="SSF161111">
    <property type="entry name" value="Cation efflux protein transmembrane domain-like"/>
    <property type="match status" value="1"/>
</dbReference>
<name>X1NSR5_9ZZZZ</name>
<keyword evidence="4 5" id="KW-0472">Membrane</keyword>
<gene>
    <name evidence="6" type="ORF">S06H3_45396</name>
</gene>
<dbReference type="AlphaFoldDB" id="X1NSR5"/>
<comment type="caution">
    <text evidence="6">The sequence shown here is derived from an EMBL/GenBank/DDBJ whole genome shotgun (WGS) entry which is preliminary data.</text>
</comment>
<keyword evidence="2 5" id="KW-0812">Transmembrane</keyword>
<dbReference type="EMBL" id="BARV01028336">
    <property type="protein sequence ID" value="GAI33266.1"/>
    <property type="molecule type" value="Genomic_DNA"/>
</dbReference>
<sequence length="55" mass="5635">MGDKMLKNPAERAVLLSLITTTIVGAVELWAAVLFGSLAFIAAGIDALSDTATSV</sequence>